<gene>
    <name evidence="1" type="ORF">GPM918_LOCUS22172</name>
    <name evidence="2" type="ORF">SRO942_LOCUS22168</name>
</gene>
<reference evidence="1" key="1">
    <citation type="submission" date="2021-02" db="EMBL/GenBank/DDBJ databases">
        <authorList>
            <person name="Nowell W R."/>
        </authorList>
    </citation>
    <scope>NUCLEOTIDE SEQUENCE</scope>
</reference>
<evidence type="ECO:0000313" key="1">
    <source>
        <dbReference type="EMBL" id="CAF1170806.1"/>
    </source>
</evidence>
<dbReference type="AlphaFoldDB" id="A0A814U308"/>
<evidence type="ECO:0000313" key="3">
    <source>
        <dbReference type="Proteomes" id="UP000663829"/>
    </source>
</evidence>
<dbReference type="EMBL" id="CAJNOQ010007506">
    <property type="protein sequence ID" value="CAF1170806.1"/>
    <property type="molecule type" value="Genomic_DNA"/>
</dbReference>
<proteinExistence type="predicted"/>
<keyword evidence="3" id="KW-1185">Reference proteome</keyword>
<dbReference type="Proteomes" id="UP000663829">
    <property type="component" value="Unassembled WGS sequence"/>
</dbReference>
<name>A0A814U308_9BILA</name>
<sequence length="276" mass="32015">MTKHRQQLSRELDLVMREHNDLDKRIQHKITGDQGGHRKLLDQINEWEKSVIDKIKDATQQARKQVYFLLDQPAHRVRQITDDIESRMKEEDYVETDIEYWSNQVKKLSKEIEMGDSTNIVIETAQVEWTSLIKVQEILPVNMSKTLDYGRLRNEASKVIKDERYIYSSSIDFLLLYGMGKSLCLLDRTGKNKAEINFKSKWRLYDTCWSTFLNGFIILTIEGDSYTLDVATRQVNVIGKLKSHDKKPFESCTCSGETLLVSKNEKGSSIESGIQL</sequence>
<protein>
    <submittedName>
        <fullName evidence="1">Uncharacterized protein</fullName>
    </submittedName>
</protein>
<evidence type="ECO:0000313" key="2">
    <source>
        <dbReference type="EMBL" id="CAF3934564.1"/>
    </source>
</evidence>
<comment type="caution">
    <text evidence="1">The sequence shown here is derived from an EMBL/GenBank/DDBJ whole genome shotgun (WGS) entry which is preliminary data.</text>
</comment>
<dbReference type="Proteomes" id="UP000681722">
    <property type="component" value="Unassembled WGS sequence"/>
</dbReference>
<dbReference type="EMBL" id="CAJOBC010007505">
    <property type="protein sequence ID" value="CAF3934564.1"/>
    <property type="molecule type" value="Genomic_DNA"/>
</dbReference>
<organism evidence="1 3">
    <name type="scientific">Didymodactylos carnosus</name>
    <dbReference type="NCBI Taxonomy" id="1234261"/>
    <lineage>
        <taxon>Eukaryota</taxon>
        <taxon>Metazoa</taxon>
        <taxon>Spiralia</taxon>
        <taxon>Gnathifera</taxon>
        <taxon>Rotifera</taxon>
        <taxon>Eurotatoria</taxon>
        <taxon>Bdelloidea</taxon>
        <taxon>Philodinida</taxon>
        <taxon>Philodinidae</taxon>
        <taxon>Didymodactylos</taxon>
    </lineage>
</organism>
<accession>A0A814U308</accession>